<evidence type="ECO:0000313" key="2">
    <source>
        <dbReference type="EMBL" id="MXO83235.1"/>
    </source>
</evidence>
<accession>A0A844Z5N3</accession>
<sequence length="294" mass="32703">MRQLLSSLKEGSIWFAAILTTIIAVLFVFGLLVNDEYANRGSQTMVLQQVEGTTEPYEVTLLLHRYLREENAVEVSLTVEARQELPESVSASKKCLSLDVHERSPDQLFYPQQVAFECKKVGGRTFYGGQSKRFSIPAHQSVAPFPFDDIEIVPAAFLATPENNPTIKYQVVKLFPDRTMRLTGNELNWEVTLERSVVEQTTIAVSALLFIFLAALVAVRLVMTAAPISGTQDLLTLAGYIIAAVGFRDMLGLAKSPSSTGFELVVFVLPLCLLTGVMVWRNLSDWKSKRQNEP</sequence>
<dbReference type="Proteomes" id="UP000460290">
    <property type="component" value="Unassembled WGS sequence"/>
</dbReference>
<evidence type="ECO:0008006" key="4">
    <source>
        <dbReference type="Google" id="ProtNLM"/>
    </source>
</evidence>
<keyword evidence="1" id="KW-0472">Membrane</keyword>
<keyword evidence="1" id="KW-1133">Transmembrane helix</keyword>
<proteinExistence type="predicted"/>
<evidence type="ECO:0000313" key="3">
    <source>
        <dbReference type="Proteomes" id="UP000460290"/>
    </source>
</evidence>
<evidence type="ECO:0000256" key="1">
    <source>
        <dbReference type="SAM" id="Phobius"/>
    </source>
</evidence>
<feature type="transmembrane region" description="Helical" evidence="1">
    <location>
        <begin position="260"/>
        <end position="280"/>
    </location>
</feature>
<gene>
    <name evidence="2" type="ORF">GRI35_07620</name>
</gene>
<feature type="transmembrane region" description="Helical" evidence="1">
    <location>
        <begin position="203"/>
        <end position="222"/>
    </location>
</feature>
<feature type="transmembrane region" description="Helical" evidence="1">
    <location>
        <begin position="12"/>
        <end position="33"/>
    </location>
</feature>
<dbReference type="OrthoDB" id="1457129at2"/>
<dbReference type="RefSeq" id="WP_160613609.1">
    <property type="nucleotide sequence ID" value="NZ_JAUFQM010000001.1"/>
</dbReference>
<protein>
    <recommendedName>
        <fullName evidence="4">DUF4436 domain-containing protein</fullName>
    </recommendedName>
</protein>
<organism evidence="2 3">
    <name type="scientific">Pontixanthobacter aestiaquae</name>
    <dbReference type="NCBI Taxonomy" id="1509367"/>
    <lineage>
        <taxon>Bacteria</taxon>
        <taxon>Pseudomonadati</taxon>
        <taxon>Pseudomonadota</taxon>
        <taxon>Alphaproteobacteria</taxon>
        <taxon>Sphingomonadales</taxon>
        <taxon>Erythrobacteraceae</taxon>
        <taxon>Pontixanthobacter</taxon>
    </lineage>
</organism>
<comment type="caution">
    <text evidence="2">The sequence shown here is derived from an EMBL/GenBank/DDBJ whole genome shotgun (WGS) entry which is preliminary data.</text>
</comment>
<dbReference type="EMBL" id="WTYZ01000001">
    <property type="protein sequence ID" value="MXO83235.1"/>
    <property type="molecule type" value="Genomic_DNA"/>
</dbReference>
<reference evidence="2 3" key="1">
    <citation type="submission" date="2019-12" db="EMBL/GenBank/DDBJ databases">
        <title>Genomic-based taxomic classification of the family Erythrobacteraceae.</title>
        <authorList>
            <person name="Xu L."/>
        </authorList>
    </citation>
    <scope>NUCLEOTIDE SEQUENCE [LARGE SCALE GENOMIC DNA]</scope>
    <source>
        <strain evidence="2 3">KCTC 42006</strain>
    </source>
</reference>
<name>A0A844Z5N3_9SPHN</name>
<keyword evidence="1" id="KW-0812">Transmembrane</keyword>
<keyword evidence="3" id="KW-1185">Reference proteome</keyword>
<dbReference type="AlphaFoldDB" id="A0A844Z5N3"/>